<dbReference type="Proteomes" id="UP000215771">
    <property type="component" value="Unassembled WGS sequence"/>
</dbReference>
<comment type="similarity">
    <text evidence="2 7">Belongs to the TVP38/TMEM64 family.</text>
</comment>
<feature type="transmembrane region" description="Helical" evidence="7">
    <location>
        <begin position="66"/>
        <end position="93"/>
    </location>
</feature>
<dbReference type="Pfam" id="PF09335">
    <property type="entry name" value="VTT_dom"/>
    <property type="match status" value="1"/>
</dbReference>
<feature type="transmembrane region" description="Helical" evidence="7">
    <location>
        <begin position="99"/>
        <end position="121"/>
    </location>
</feature>
<proteinExistence type="inferred from homology"/>
<evidence type="ECO:0000256" key="5">
    <source>
        <dbReference type="ARBA" id="ARBA00022989"/>
    </source>
</evidence>
<reference evidence="9 10" key="1">
    <citation type="submission" date="2017-08" db="EMBL/GenBank/DDBJ databases">
        <authorList>
            <person name="de Groot N.N."/>
        </authorList>
    </citation>
    <scope>NUCLEOTIDE SEQUENCE [LARGE SCALE GENOMIC DNA]</scope>
    <source>
        <strain evidence="9 10">NBT06-6</strain>
    </source>
</reference>
<evidence type="ECO:0000256" key="6">
    <source>
        <dbReference type="ARBA" id="ARBA00023136"/>
    </source>
</evidence>
<keyword evidence="6 7" id="KW-0472">Membrane</keyword>
<evidence type="ECO:0000256" key="4">
    <source>
        <dbReference type="ARBA" id="ARBA00022692"/>
    </source>
</evidence>
<dbReference type="PANTHER" id="PTHR12677:SF59">
    <property type="entry name" value="GOLGI APPARATUS MEMBRANE PROTEIN TVP38-RELATED"/>
    <property type="match status" value="1"/>
</dbReference>
<feature type="transmembrane region" description="Helical" evidence="7">
    <location>
        <begin position="174"/>
        <end position="194"/>
    </location>
</feature>
<accession>A0A269PE17</accession>
<protein>
    <recommendedName>
        <fullName evidence="7">TVP38/TMEM64 family membrane protein</fullName>
    </recommendedName>
</protein>
<dbReference type="EMBL" id="NQMQ01000010">
    <property type="protein sequence ID" value="PAJ70250.1"/>
    <property type="molecule type" value="Genomic_DNA"/>
</dbReference>
<evidence type="ECO:0000256" key="3">
    <source>
        <dbReference type="ARBA" id="ARBA00022475"/>
    </source>
</evidence>
<comment type="subcellular location">
    <subcellularLocation>
        <location evidence="1 7">Cell membrane</location>
        <topology evidence="1 7">Multi-pass membrane protein</topology>
    </subcellularLocation>
</comment>
<dbReference type="InterPro" id="IPR032816">
    <property type="entry name" value="VTT_dom"/>
</dbReference>
<evidence type="ECO:0000259" key="8">
    <source>
        <dbReference type="Pfam" id="PF09335"/>
    </source>
</evidence>
<evidence type="ECO:0000313" key="10">
    <source>
        <dbReference type="Proteomes" id="UP000215771"/>
    </source>
</evidence>
<sequence>MEAGFLFVQGGLAVAQRQPTARPSTGRIALLALAAVGFVAAWWLLDVPSLATLRTWAESTGPWFPLVFWLLYVLITQFPIPRTVMTLSAGILFGTGLGIALSLTATTVAAVISLLIVRFLLRDWVEPRLTHPAVQKINARLEQRGWLAVTSLRMIAGVPFSIMNYAAALTRVRVLPFAIATLLGSAPNTVLVAVFGDTLTGHANPWVIVAVVVLAVLGVGGLLIDATLPTRDTPTPKSKGLNVDQA</sequence>
<dbReference type="PANTHER" id="PTHR12677">
    <property type="entry name" value="GOLGI APPARATUS MEMBRANE PROTEIN TVP38-RELATED"/>
    <property type="match status" value="1"/>
</dbReference>
<gene>
    <name evidence="9" type="ORF">CIG21_05235</name>
</gene>
<comment type="caution">
    <text evidence="9">The sequence shown here is derived from an EMBL/GenBank/DDBJ whole genome shotgun (WGS) entry which is preliminary data.</text>
</comment>
<organism evidence="9 10">
    <name type="scientific">Corynebacterium hadale</name>
    <dbReference type="NCBI Taxonomy" id="2026255"/>
    <lineage>
        <taxon>Bacteria</taxon>
        <taxon>Bacillati</taxon>
        <taxon>Actinomycetota</taxon>
        <taxon>Actinomycetes</taxon>
        <taxon>Mycobacteriales</taxon>
        <taxon>Corynebacteriaceae</taxon>
        <taxon>Corynebacterium</taxon>
    </lineage>
</organism>
<evidence type="ECO:0000256" key="7">
    <source>
        <dbReference type="RuleBase" id="RU366058"/>
    </source>
</evidence>
<evidence type="ECO:0000313" key="9">
    <source>
        <dbReference type="EMBL" id="PAJ70250.1"/>
    </source>
</evidence>
<evidence type="ECO:0000256" key="1">
    <source>
        <dbReference type="ARBA" id="ARBA00004651"/>
    </source>
</evidence>
<dbReference type="InterPro" id="IPR015414">
    <property type="entry name" value="TMEM64"/>
</dbReference>
<name>A0A269PE17_9CORY</name>
<dbReference type="AlphaFoldDB" id="A0A269PE17"/>
<evidence type="ECO:0000256" key="2">
    <source>
        <dbReference type="ARBA" id="ARBA00008640"/>
    </source>
</evidence>
<feature type="domain" description="VTT" evidence="8">
    <location>
        <begin position="80"/>
        <end position="197"/>
    </location>
</feature>
<feature type="transmembrane region" description="Helical" evidence="7">
    <location>
        <begin position="27"/>
        <end position="45"/>
    </location>
</feature>
<dbReference type="GO" id="GO:0005886">
    <property type="term" value="C:plasma membrane"/>
    <property type="evidence" value="ECO:0007669"/>
    <property type="project" value="UniProtKB-SubCell"/>
</dbReference>
<feature type="transmembrane region" description="Helical" evidence="7">
    <location>
        <begin position="206"/>
        <end position="224"/>
    </location>
</feature>
<keyword evidence="4 7" id="KW-0812">Transmembrane</keyword>
<keyword evidence="3 7" id="KW-1003">Cell membrane</keyword>
<keyword evidence="5 7" id="KW-1133">Transmembrane helix</keyword>